<dbReference type="GO" id="GO:0009244">
    <property type="term" value="P:lipopolysaccharide core region biosynthetic process"/>
    <property type="evidence" value="ECO:0007669"/>
    <property type="project" value="TreeGrafter"/>
</dbReference>
<dbReference type="Proteomes" id="UP000031594">
    <property type="component" value="Unassembled WGS sequence"/>
</dbReference>
<sequence length="318" mass="36119">MHKIFYKDRMLIIRAGGLGDFIQTLPAIYILKNLAQPSKLDLLGTRRFGILGENRYYFDKVYDIEEAFFTPLFSQDLIPRLALRDYFASVDIVLCYTPDEQGILRKNLYALGVKKVIYCPPFRGVGNVVEWLAKPIMELGIINSLDCLPPPMIFPSKEDDEKALGLLCGIEKEKVKIAIHPGSGSQKKCWPVENWLSFCQRIQKMGCRLILIMGPAEMERKELSEIPADVRIINQDLPSVGAILKLCNLFCGHDSGITQLAMAVGCPSIALFGPTDPTTWMYPRLDKRFKILWNKERRLTFSVDEVFSCFLKCLKEGV</sequence>
<reference evidence="4" key="2">
    <citation type="journal article" date="2019" name="BMC Genomics">
        <title>Complete genome sequence analysis of the thermoacidophilic verrucomicrobial methanotroph 'Candidatus Methylacidiphilum kamchatkense' strain Kam1 and comparison with its closest relatives.</title>
        <authorList>
            <person name="Kruse T."/>
            <person name="Ratnadevi C.M."/>
            <person name="Erikstad H.A."/>
            <person name="Birkeland N.K."/>
        </authorList>
    </citation>
    <scope>NUCLEOTIDE SEQUENCE</scope>
    <source>
        <strain evidence="4">Kam1</strain>
    </source>
</reference>
<dbReference type="AlphaFoldDB" id="A0A0C1UR81"/>
<proteinExistence type="predicted"/>
<dbReference type="GO" id="GO:0005829">
    <property type="term" value="C:cytosol"/>
    <property type="evidence" value="ECO:0007669"/>
    <property type="project" value="TreeGrafter"/>
</dbReference>
<keyword evidence="5" id="KW-1185">Reference proteome</keyword>
<dbReference type="SUPFAM" id="SSF53756">
    <property type="entry name" value="UDP-Glycosyltransferase/glycogen phosphorylase"/>
    <property type="match status" value="1"/>
</dbReference>
<evidence type="ECO:0000313" key="4">
    <source>
        <dbReference type="EMBL" id="QDQ42226.1"/>
    </source>
</evidence>
<keyword evidence="2 4" id="KW-0808">Transferase</keyword>
<keyword evidence="1" id="KW-0328">Glycosyltransferase</keyword>
<dbReference type="OrthoDB" id="9795016at2"/>
<name>A0A0C1UR81_9BACT</name>
<dbReference type="STRING" id="1202785.A946_07745"/>
<reference evidence="3 5" key="1">
    <citation type="submission" date="2014-08" db="EMBL/GenBank/DDBJ databases">
        <title>Methylacidiphilum kamchatkense strain Kam1 draft genome sequence.</title>
        <authorList>
            <person name="Birkeland N.-K."/>
            <person name="Erikstad H.A."/>
        </authorList>
    </citation>
    <scope>NUCLEOTIDE SEQUENCE [LARGE SCALE GENOMIC DNA]</scope>
    <source>
        <strain evidence="3 5">Kam1</strain>
    </source>
</reference>
<dbReference type="Pfam" id="PF01075">
    <property type="entry name" value="Glyco_transf_9"/>
    <property type="match status" value="1"/>
</dbReference>
<dbReference type="PANTHER" id="PTHR30160">
    <property type="entry name" value="TETRAACYLDISACCHARIDE 4'-KINASE-RELATED"/>
    <property type="match status" value="1"/>
</dbReference>
<evidence type="ECO:0000313" key="6">
    <source>
        <dbReference type="Proteomes" id="UP000315925"/>
    </source>
</evidence>
<organism evidence="4 6">
    <name type="scientific">Methylacidiphilum kamchatkense Kam1</name>
    <dbReference type="NCBI Taxonomy" id="1202785"/>
    <lineage>
        <taxon>Bacteria</taxon>
        <taxon>Pseudomonadati</taxon>
        <taxon>Verrucomicrobiota</taxon>
        <taxon>Methylacidiphilae</taxon>
        <taxon>Methylacidiphilales</taxon>
        <taxon>Methylacidiphilaceae</taxon>
        <taxon>Methylacidiphilum (ex Ratnadevi et al. 2023)</taxon>
    </lineage>
</organism>
<dbReference type="Proteomes" id="UP000315925">
    <property type="component" value="Chromosome"/>
</dbReference>
<dbReference type="KEGG" id="mkc:kam1_994"/>
<dbReference type="EMBL" id="JQNX01000005">
    <property type="protein sequence ID" value="KIE58368.1"/>
    <property type="molecule type" value="Genomic_DNA"/>
</dbReference>
<protein>
    <submittedName>
        <fullName evidence="3">ADP-heptose--LPS heptosyltransferase</fullName>
    </submittedName>
    <submittedName>
        <fullName evidence="4">ADP-heptose:LPS heptosyltransferase</fullName>
    </submittedName>
</protein>
<evidence type="ECO:0000256" key="1">
    <source>
        <dbReference type="ARBA" id="ARBA00022676"/>
    </source>
</evidence>
<dbReference type="GO" id="GO:0008713">
    <property type="term" value="F:ADP-heptose-lipopolysaccharide heptosyltransferase activity"/>
    <property type="evidence" value="ECO:0007669"/>
    <property type="project" value="TreeGrafter"/>
</dbReference>
<dbReference type="InterPro" id="IPR051199">
    <property type="entry name" value="LPS_LOS_Heptosyltrfase"/>
</dbReference>
<evidence type="ECO:0000313" key="5">
    <source>
        <dbReference type="Proteomes" id="UP000031594"/>
    </source>
</evidence>
<evidence type="ECO:0000313" key="3">
    <source>
        <dbReference type="EMBL" id="KIE58368.1"/>
    </source>
</evidence>
<dbReference type="Gene3D" id="3.40.50.2000">
    <property type="entry name" value="Glycogen Phosphorylase B"/>
    <property type="match status" value="2"/>
</dbReference>
<gene>
    <name evidence="3" type="ORF">A946_07745</name>
    <name evidence="4" type="ORF">kam1_994</name>
</gene>
<accession>A0A0C1UR81</accession>
<dbReference type="InterPro" id="IPR002201">
    <property type="entry name" value="Glyco_trans_9"/>
</dbReference>
<dbReference type="CDD" id="cd03789">
    <property type="entry name" value="GT9_LPS_heptosyltransferase"/>
    <property type="match status" value="1"/>
</dbReference>
<evidence type="ECO:0000256" key="2">
    <source>
        <dbReference type="ARBA" id="ARBA00022679"/>
    </source>
</evidence>
<reference evidence="6" key="3">
    <citation type="submission" date="2019-03" db="EMBL/GenBank/DDBJ databases">
        <title>Complete genome of Methylacidiphilum kamchatkense Kam1.</title>
        <authorList>
            <person name="Kruse T."/>
            <person name="Murarilal Ratnadevi C."/>
            <person name="Erikstad H.-A."/>
            <person name="Birkeland N.-K."/>
        </authorList>
    </citation>
    <scope>NUCLEOTIDE SEQUENCE [LARGE SCALE GENOMIC DNA]</scope>
    <source>
        <strain evidence="6">kam1</strain>
    </source>
</reference>
<dbReference type="EMBL" id="CP037899">
    <property type="protein sequence ID" value="QDQ42226.1"/>
    <property type="molecule type" value="Genomic_DNA"/>
</dbReference>